<dbReference type="AlphaFoldDB" id="A0A6A6QRW6"/>
<protein>
    <submittedName>
        <fullName evidence="1">Uncharacterized protein</fullName>
    </submittedName>
</protein>
<keyword evidence="2" id="KW-1185">Reference proteome</keyword>
<name>A0A6A6QRW6_9PEZI</name>
<sequence>MVGKFDGERASLRKVHDVGKTQARYRYKAIGPAHLPASLSWQLPATRESHGECLILPWGPRNPCFGIVVSWPIPEPHPHLATSPPPRFPHAPLCVHGTVYRHVTETPIVCSSACEP</sequence>
<dbReference type="EMBL" id="MU004189">
    <property type="protein sequence ID" value="KAF2495258.1"/>
    <property type="molecule type" value="Genomic_DNA"/>
</dbReference>
<organism evidence="1 2">
    <name type="scientific">Lophium mytilinum</name>
    <dbReference type="NCBI Taxonomy" id="390894"/>
    <lineage>
        <taxon>Eukaryota</taxon>
        <taxon>Fungi</taxon>
        <taxon>Dikarya</taxon>
        <taxon>Ascomycota</taxon>
        <taxon>Pezizomycotina</taxon>
        <taxon>Dothideomycetes</taxon>
        <taxon>Pleosporomycetidae</taxon>
        <taxon>Mytilinidiales</taxon>
        <taxon>Mytilinidiaceae</taxon>
        <taxon>Lophium</taxon>
    </lineage>
</organism>
<evidence type="ECO:0000313" key="2">
    <source>
        <dbReference type="Proteomes" id="UP000799750"/>
    </source>
</evidence>
<reference evidence="1" key="1">
    <citation type="journal article" date="2020" name="Stud. Mycol.">
        <title>101 Dothideomycetes genomes: a test case for predicting lifestyles and emergence of pathogens.</title>
        <authorList>
            <person name="Haridas S."/>
            <person name="Albert R."/>
            <person name="Binder M."/>
            <person name="Bloem J."/>
            <person name="Labutti K."/>
            <person name="Salamov A."/>
            <person name="Andreopoulos B."/>
            <person name="Baker S."/>
            <person name="Barry K."/>
            <person name="Bills G."/>
            <person name="Bluhm B."/>
            <person name="Cannon C."/>
            <person name="Castanera R."/>
            <person name="Culley D."/>
            <person name="Daum C."/>
            <person name="Ezra D."/>
            <person name="Gonzalez J."/>
            <person name="Henrissat B."/>
            <person name="Kuo A."/>
            <person name="Liang C."/>
            <person name="Lipzen A."/>
            <person name="Lutzoni F."/>
            <person name="Magnuson J."/>
            <person name="Mondo S."/>
            <person name="Nolan M."/>
            <person name="Ohm R."/>
            <person name="Pangilinan J."/>
            <person name="Park H.-J."/>
            <person name="Ramirez L."/>
            <person name="Alfaro M."/>
            <person name="Sun H."/>
            <person name="Tritt A."/>
            <person name="Yoshinaga Y."/>
            <person name="Zwiers L.-H."/>
            <person name="Turgeon B."/>
            <person name="Goodwin S."/>
            <person name="Spatafora J."/>
            <person name="Crous P."/>
            <person name="Grigoriev I."/>
        </authorList>
    </citation>
    <scope>NUCLEOTIDE SEQUENCE</scope>
    <source>
        <strain evidence="1">CBS 269.34</strain>
    </source>
</reference>
<proteinExistence type="predicted"/>
<gene>
    <name evidence="1" type="ORF">BU16DRAFT_385205</name>
</gene>
<dbReference type="Proteomes" id="UP000799750">
    <property type="component" value="Unassembled WGS sequence"/>
</dbReference>
<evidence type="ECO:0000313" key="1">
    <source>
        <dbReference type="EMBL" id="KAF2495258.1"/>
    </source>
</evidence>
<accession>A0A6A6QRW6</accession>